<reference evidence="6" key="1">
    <citation type="journal article" date="2021" name="PeerJ">
        <title>Extensive microbial diversity within the chicken gut microbiome revealed by metagenomics and culture.</title>
        <authorList>
            <person name="Gilroy R."/>
            <person name="Ravi A."/>
            <person name="Getino M."/>
            <person name="Pursley I."/>
            <person name="Horton D.L."/>
            <person name="Alikhan N.F."/>
            <person name="Baker D."/>
            <person name="Gharbi K."/>
            <person name="Hall N."/>
            <person name="Watson M."/>
            <person name="Adriaenssens E.M."/>
            <person name="Foster-Nyarko E."/>
            <person name="Jarju S."/>
            <person name="Secka A."/>
            <person name="Antonio M."/>
            <person name="Oren A."/>
            <person name="Chaudhuri R.R."/>
            <person name="La Ragione R."/>
            <person name="Hildebrand F."/>
            <person name="Pallen M.J."/>
        </authorList>
    </citation>
    <scope>NUCLEOTIDE SEQUENCE</scope>
    <source>
        <strain evidence="6">ChiGjej1B1-1692</strain>
    </source>
</reference>
<comment type="caution">
    <text evidence="6">The sequence shown here is derived from an EMBL/GenBank/DDBJ whole genome shotgun (WGS) entry which is preliminary data.</text>
</comment>
<dbReference type="PANTHER" id="PTHR30346">
    <property type="entry name" value="TRANSCRIPTIONAL DUAL REGULATOR HCAR-RELATED"/>
    <property type="match status" value="1"/>
</dbReference>
<dbReference type="Gene3D" id="1.10.10.10">
    <property type="entry name" value="Winged helix-like DNA-binding domain superfamily/Winged helix DNA-binding domain"/>
    <property type="match status" value="1"/>
</dbReference>
<evidence type="ECO:0000256" key="2">
    <source>
        <dbReference type="ARBA" id="ARBA00023015"/>
    </source>
</evidence>
<keyword evidence="4" id="KW-0804">Transcription</keyword>
<dbReference type="GO" id="GO:0003700">
    <property type="term" value="F:DNA-binding transcription factor activity"/>
    <property type="evidence" value="ECO:0007669"/>
    <property type="project" value="InterPro"/>
</dbReference>
<proteinExistence type="inferred from homology"/>
<sequence length="307" mass="35149">MLFRQMKYFAAVADCGSFTKAADQCYISQSAISQQIQALEKDLGVELIKRENRRFSLTPAGEYFYEQCKGILDDVESIRRETIRIGRDGEQQLRIGYLRCYSGQELHQAVAEFSQLYSDVFISIVNGTHEELYDLLRFGRVDLVMTDQRRAFSDRYANYELLRCGCCAEISLRNRLSSQSSVELEELKRTPCILISSREQQEAEEEYYRNTLGFGGRFLFAESLEEGRLMVAGNRGFLPVESMGTLPPAGAAVRRLPIMQDGRPLERNYCLFWLKERTGYYIEEFAEMLRGLLQGGNQAETSEPGGR</sequence>
<dbReference type="SUPFAM" id="SSF46785">
    <property type="entry name" value="Winged helix' DNA-binding domain"/>
    <property type="match status" value="1"/>
</dbReference>
<keyword evidence="2" id="KW-0805">Transcription regulation</keyword>
<protein>
    <submittedName>
        <fullName evidence="6">LysR family transcriptional regulator</fullName>
    </submittedName>
</protein>
<organism evidence="6 7">
    <name type="scientific">Candidatus Mediterraneibacter faecigallinarum</name>
    <dbReference type="NCBI Taxonomy" id="2838669"/>
    <lineage>
        <taxon>Bacteria</taxon>
        <taxon>Bacillati</taxon>
        <taxon>Bacillota</taxon>
        <taxon>Clostridia</taxon>
        <taxon>Lachnospirales</taxon>
        <taxon>Lachnospiraceae</taxon>
        <taxon>Mediterraneibacter</taxon>
    </lineage>
</organism>
<dbReference type="CDD" id="cd05466">
    <property type="entry name" value="PBP2_LTTR_substrate"/>
    <property type="match status" value="1"/>
</dbReference>
<dbReference type="GO" id="GO:0003677">
    <property type="term" value="F:DNA binding"/>
    <property type="evidence" value="ECO:0007669"/>
    <property type="project" value="UniProtKB-KW"/>
</dbReference>
<dbReference type="PROSITE" id="PS50931">
    <property type="entry name" value="HTH_LYSR"/>
    <property type="match status" value="1"/>
</dbReference>
<feature type="domain" description="HTH lysR-type" evidence="5">
    <location>
        <begin position="1"/>
        <end position="58"/>
    </location>
</feature>
<accession>A0A9D2SXF8</accession>
<keyword evidence="3" id="KW-0238">DNA-binding</keyword>
<gene>
    <name evidence="6" type="ORF">H9757_02550</name>
</gene>
<evidence type="ECO:0000256" key="3">
    <source>
        <dbReference type="ARBA" id="ARBA00023125"/>
    </source>
</evidence>
<evidence type="ECO:0000259" key="5">
    <source>
        <dbReference type="PROSITE" id="PS50931"/>
    </source>
</evidence>
<evidence type="ECO:0000313" key="6">
    <source>
        <dbReference type="EMBL" id="HJC37934.1"/>
    </source>
</evidence>
<reference evidence="6" key="2">
    <citation type="submission" date="2021-04" db="EMBL/GenBank/DDBJ databases">
        <authorList>
            <person name="Gilroy R."/>
        </authorList>
    </citation>
    <scope>NUCLEOTIDE SEQUENCE</scope>
    <source>
        <strain evidence="6">ChiGjej1B1-1692</strain>
    </source>
</reference>
<evidence type="ECO:0000256" key="4">
    <source>
        <dbReference type="ARBA" id="ARBA00023163"/>
    </source>
</evidence>
<dbReference type="InterPro" id="IPR005119">
    <property type="entry name" value="LysR_subst-bd"/>
</dbReference>
<dbReference type="InterPro" id="IPR036388">
    <property type="entry name" value="WH-like_DNA-bd_sf"/>
</dbReference>
<comment type="similarity">
    <text evidence="1">Belongs to the LysR transcriptional regulatory family.</text>
</comment>
<evidence type="ECO:0000313" key="7">
    <source>
        <dbReference type="Proteomes" id="UP000823894"/>
    </source>
</evidence>
<dbReference type="Gene3D" id="3.40.190.10">
    <property type="entry name" value="Periplasmic binding protein-like II"/>
    <property type="match status" value="2"/>
</dbReference>
<dbReference type="InterPro" id="IPR000847">
    <property type="entry name" value="LysR_HTH_N"/>
</dbReference>
<name>A0A9D2SXF8_9FIRM</name>
<dbReference type="GO" id="GO:0032993">
    <property type="term" value="C:protein-DNA complex"/>
    <property type="evidence" value="ECO:0007669"/>
    <property type="project" value="TreeGrafter"/>
</dbReference>
<dbReference type="FunFam" id="1.10.10.10:FF:000001">
    <property type="entry name" value="LysR family transcriptional regulator"/>
    <property type="match status" value="1"/>
</dbReference>
<dbReference type="InterPro" id="IPR036390">
    <property type="entry name" value="WH_DNA-bd_sf"/>
</dbReference>
<dbReference type="SUPFAM" id="SSF53850">
    <property type="entry name" value="Periplasmic binding protein-like II"/>
    <property type="match status" value="1"/>
</dbReference>
<evidence type="ECO:0000256" key="1">
    <source>
        <dbReference type="ARBA" id="ARBA00009437"/>
    </source>
</evidence>
<dbReference type="PANTHER" id="PTHR30346:SF28">
    <property type="entry name" value="HTH-TYPE TRANSCRIPTIONAL REGULATOR CYNR"/>
    <property type="match status" value="1"/>
</dbReference>
<dbReference type="AlphaFoldDB" id="A0A9D2SXF8"/>
<dbReference type="PRINTS" id="PR00039">
    <property type="entry name" value="HTHLYSR"/>
</dbReference>
<dbReference type="EMBL" id="DWWK01000032">
    <property type="protein sequence ID" value="HJC37934.1"/>
    <property type="molecule type" value="Genomic_DNA"/>
</dbReference>
<dbReference type="Pfam" id="PF00126">
    <property type="entry name" value="HTH_1"/>
    <property type="match status" value="1"/>
</dbReference>
<dbReference type="Proteomes" id="UP000823894">
    <property type="component" value="Unassembled WGS sequence"/>
</dbReference>
<dbReference type="Pfam" id="PF03466">
    <property type="entry name" value="LysR_substrate"/>
    <property type="match status" value="1"/>
</dbReference>